<feature type="transmembrane region" description="Helical" evidence="7">
    <location>
        <begin position="217"/>
        <end position="235"/>
    </location>
</feature>
<evidence type="ECO:0000256" key="4">
    <source>
        <dbReference type="ARBA" id="ARBA00022989"/>
    </source>
</evidence>
<dbReference type="Proteomes" id="UP000523079">
    <property type="component" value="Unassembled WGS sequence"/>
</dbReference>
<feature type="transmembrane region" description="Helical" evidence="7">
    <location>
        <begin position="122"/>
        <end position="143"/>
    </location>
</feature>
<evidence type="ECO:0000256" key="5">
    <source>
        <dbReference type="ARBA" id="ARBA00023136"/>
    </source>
</evidence>
<keyword evidence="10" id="KW-1185">Reference proteome</keyword>
<evidence type="ECO:0000256" key="3">
    <source>
        <dbReference type="ARBA" id="ARBA00022748"/>
    </source>
</evidence>
<sequence length="589" mass="62651">MSSDLQTDATRTVEETEPGRPDGTGGSDGAGGGDGNGRDPGPSKGAPALGLVGGLRFLWTQLTSMRTALVLLFALAVAAIPGSVIPQRKISPIAVDDFISQHRTLGPLYDKVGLFAVYSSPWFSAVYLLLFVSLIGCIVPRVLTYARAVRAKPVRTPRNLGRLPVAESWESADEASVVLDRAEAELRRRRYRVARRTDAGGESVSAERGYLREAGNLVFHLSLLFVLLGVAINGLTQFRGSSVVVVGQGFSNSLSQYDDFSAGGLFSERQLVPFSLQLTDFQVRFETGPVQTGAARLFKATLKVTDAPGEPARTETLEVNHPLNIDGTDVHLIGHGYAPVVTVKDAQGNVAFSGPVVFLPQDGNFTSSGVIKVPDARPERLAFQGLFLPTGAMTPAGPQSVFPDLLQPQLLLNAWEGKPQADTGVPESVYTLDTSGLTQVRDPKNPNQPFRFLLRPGYEQKLPNGLGTIQLTGVQRWVKLQVGDSPGVGVALVAIGTGVLGLCFSLFVRPRRVWIRVRPAASVGGPDPNHPEDGDATGAAADPAATREGRRTVVDVGALDRADARTGLAEDVAELATTLGRPATTQKDV</sequence>
<gene>
    <name evidence="9" type="ORF">FHX74_003840</name>
</gene>
<feature type="domain" description="ResB-like" evidence="8">
    <location>
        <begin position="65"/>
        <end position="562"/>
    </location>
</feature>
<dbReference type="InterPro" id="IPR023494">
    <property type="entry name" value="Cyt_c_bgen_Ccs1/CcsB/ResB"/>
</dbReference>
<dbReference type="PANTHER" id="PTHR31566:SF0">
    <property type="entry name" value="CYTOCHROME C BIOGENESIS PROTEIN CCS1, CHLOROPLASTIC"/>
    <property type="match status" value="1"/>
</dbReference>
<dbReference type="GO" id="GO:0016020">
    <property type="term" value="C:membrane"/>
    <property type="evidence" value="ECO:0007669"/>
    <property type="project" value="UniProtKB-SubCell"/>
</dbReference>
<evidence type="ECO:0000256" key="6">
    <source>
        <dbReference type="SAM" id="MobiDB-lite"/>
    </source>
</evidence>
<keyword evidence="2 7" id="KW-0812">Transmembrane</keyword>
<feature type="transmembrane region" description="Helical" evidence="7">
    <location>
        <begin position="488"/>
        <end position="508"/>
    </location>
</feature>
<evidence type="ECO:0000313" key="9">
    <source>
        <dbReference type="EMBL" id="MBA8796187.1"/>
    </source>
</evidence>
<dbReference type="Pfam" id="PF05140">
    <property type="entry name" value="ResB"/>
    <property type="match status" value="1"/>
</dbReference>
<dbReference type="PANTHER" id="PTHR31566">
    <property type="entry name" value="CYTOCHROME C BIOGENESIS PROTEIN CCS1, CHLOROPLASTIC"/>
    <property type="match status" value="1"/>
</dbReference>
<evidence type="ECO:0000256" key="1">
    <source>
        <dbReference type="ARBA" id="ARBA00004141"/>
    </source>
</evidence>
<keyword evidence="5 7" id="KW-0472">Membrane</keyword>
<feature type="compositionally biased region" description="Basic and acidic residues" evidence="6">
    <location>
        <begin position="11"/>
        <end position="20"/>
    </location>
</feature>
<proteinExistence type="predicted"/>
<dbReference type="InterPro" id="IPR007816">
    <property type="entry name" value="ResB-like_domain"/>
</dbReference>
<keyword evidence="4 7" id="KW-1133">Transmembrane helix</keyword>
<dbReference type="GO" id="GO:0017004">
    <property type="term" value="P:cytochrome complex assembly"/>
    <property type="evidence" value="ECO:0007669"/>
    <property type="project" value="UniProtKB-KW"/>
</dbReference>
<evidence type="ECO:0000259" key="8">
    <source>
        <dbReference type="Pfam" id="PF05140"/>
    </source>
</evidence>
<keyword evidence="3" id="KW-0201">Cytochrome c-type biogenesis</keyword>
<protein>
    <submittedName>
        <fullName evidence="9">Cytochrome c biogenesis protein</fullName>
    </submittedName>
</protein>
<evidence type="ECO:0000313" key="10">
    <source>
        <dbReference type="Proteomes" id="UP000523079"/>
    </source>
</evidence>
<evidence type="ECO:0000256" key="2">
    <source>
        <dbReference type="ARBA" id="ARBA00022692"/>
    </source>
</evidence>
<dbReference type="EMBL" id="JACGWT010000007">
    <property type="protein sequence ID" value="MBA8796187.1"/>
    <property type="molecule type" value="Genomic_DNA"/>
</dbReference>
<feature type="compositionally biased region" description="Gly residues" evidence="6">
    <location>
        <begin position="22"/>
        <end position="35"/>
    </location>
</feature>
<feature type="region of interest" description="Disordered" evidence="6">
    <location>
        <begin position="520"/>
        <end position="552"/>
    </location>
</feature>
<reference evidence="9 10" key="1">
    <citation type="submission" date="2020-07" db="EMBL/GenBank/DDBJ databases">
        <title>Sequencing the genomes of 1000 actinobacteria strains.</title>
        <authorList>
            <person name="Klenk H.-P."/>
        </authorList>
    </citation>
    <scope>NUCLEOTIDE SEQUENCE [LARGE SCALE GENOMIC DNA]</scope>
    <source>
        <strain evidence="9 10">DSM 100723</strain>
    </source>
</reference>
<feature type="transmembrane region" description="Helical" evidence="7">
    <location>
        <begin position="67"/>
        <end position="85"/>
    </location>
</feature>
<organism evidence="9 10">
    <name type="scientific">Microlunatus kandeliicorticis</name>
    <dbReference type="NCBI Taxonomy" id="1759536"/>
    <lineage>
        <taxon>Bacteria</taxon>
        <taxon>Bacillati</taxon>
        <taxon>Actinomycetota</taxon>
        <taxon>Actinomycetes</taxon>
        <taxon>Propionibacteriales</taxon>
        <taxon>Propionibacteriaceae</taxon>
        <taxon>Microlunatus</taxon>
    </lineage>
</organism>
<name>A0A7W3IVU7_9ACTN</name>
<feature type="region of interest" description="Disordered" evidence="6">
    <location>
        <begin position="1"/>
        <end position="45"/>
    </location>
</feature>
<evidence type="ECO:0000256" key="7">
    <source>
        <dbReference type="SAM" id="Phobius"/>
    </source>
</evidence>
<comment type="subcellular location">
    <subcellularLocation>
        <location evidence="1">Membrane</location>
        <topology evidence="1">Multi-pass membrane protein</topology>
    </subcellularLocation>
</comment>
<dbReference type="AlphaFoldDB" id="A0A7W3IVU7"/>
<comment type="caution">
    <text evidence="9">The sequence shown here is derived from an EMBL/GenBank/DDBJ whole genome shotgun (WGS) entry which is preliminary data.</text>
</comment>
<feature type="compositionally biased region" description="Polar residues" evidence="6">
    <location>
        <begin position="1"/>
        <end position="10"/>
    </location>
</feature>
<accession>A0A7W3IVU7</accession>